<evidence type="ECO:0000256" key="1">
    <source>
        <dbReference type="SAM" id="MobiDB-lite"/>
    </source>
</evidence>
<feature type="region of interest" description="Disordered" evidence="1">
    <location>
        <begin position="676"/>
        <end position="696"/>
    </location>
</feature>
<feature type="compositionally biased region" description="Low complexity" evidence="1">
    <location>
        <begin position="1017"/>
        <end position="1026"/>
    </location>
</feature>
<accession>A0ABS4T5U7</accession>
<evidence type="ECO:0000259" key="2">
    <source>
        <dbReference type="PROSITE" id="PS50887"/>
    </source>
</evidence>
<feature type="compositionally biased region" description="Low complexity" evidence="1">
    <location>
        <begin position="1292"/>
        <end position="1308"/>
    </location>
</feature>
<dbReference type="RefSeq" id="WP_209633474.1">
    <property type="nucleotide sequence ID" value="NZ_JAGINW010000001.1"/>
</dbReference>
<feature type="region of interest" description="Disordered" evidence="1">
    <location>
        <begin position="575"/>
        <end position="608"/>
    </location>
</feature>
<feature type="compositionally biased region" description="Basic and acidic residues" evidence="1">
    <location>
        <begin position="591"/>
        <end position="607"/>
    </location>
</feature>
<feature type="compositionally biased region" description="Polar residues" evidence="1">
    <location>
        <begin position="900"/>
        <end position="910"/>
    </location>
</feature>
<feature type="compositionally biased region" description="Low complexity" evidence="1">
    <location>
        <begin position="1091"/>
        <end position="1102"/>
    </location>
</feature>
<feature type="compositionally biased region" description="Basic and acidic residues" evidence="1">
    <location>
        <begin position="1029"/>
        <end position="1049"/>
    </location>
</feature>
<dbReference type="InterPro" id="IPR043128">
    <property type="entry name" value="Rev_trsase/Diguanyl_cyclase"/>
</dbReference>
<dbReference type="Pfam" id="PF00990">
    <property type="entry name" value="GGDEF"/>
    <property type="match status" value="1"/>
</dbReference>
<keyword evidence="4" id="KW-1185">Reference proteome</keyword>
<feature type="compositionally biased region" description="Basic and acidic residues" evidence="1">
    <location>
        <begin position="1404"/>
        <end position="1417"/>
    </location>
</feature>
<dbReference type="InterPro" id="IPR000160">
    <property type="entry name" value="GGDEF_dom"/>
</dbReference>
<reference evidence="3 4" key="1">
    <citation type="submission" date="2021-03" db="EMBL/GenBank/DDBJ databases">
        <title>Sequencing the genomes of 1000 actinobacteria strains.</title>
        <authorList>
            <person name="Klenk H.-P."/>
        </authorList>
    </citation>
    <scope>NUCLEOTIDE SEQUENCE [LARGE SCALE GENOMIC DNA]</scope>
    <source>
        <strain evidence="3 4">DSM 46670</strain>
    </source>
</reference>
<proteinExistence type="predicted"/>
<feature type="compositionally biased region" description="Basic and acidic residues" evidence="1">
    <location>
        <begin position="383"/>
        <end position="403"/>
    </location>
</feature>
<feature type="region of interest" description="Disordered" evidence="1">
    <location>
        <begin position="925"/>
        <end position="1371"/>
    </location>
</feature>
<name>A0ABS4T5U7_9PSEU</name>
<dbReference type="EMBL" id="JAGINW010000001">
    <property type="protein sequence ID" value="MBP2319832.1"/>
    <property type="molecule type" value="Genomic_DNA"/>
</dbReference>
<feature type="region of interest" description="Disordered" evidence="1">
    <location>
        <begin position="1387"/>
        <end position="1417"/>
    </location>
</feature>
<feature type="region of interest" description="Disordered" evidence="1">
    <location>
        <begin position="453"/>
        <end position="499"/>
    </location>
</feature>
<evidence type="ECO:0000313" key="4">
    <source>
        <dbReference type="Proteomes" id="UP001519332"/>
    </source>
</evidence>
<dbReference type="Gene3D" id="3.30.70.270">
    <property type="match status" value="1"/>
</dbReference>
<evidence type="ECO:0000313" key="3">
    <source>
        <dbReference type="EMBL" id="MBP2319832.1"/>
    </source>
</evidence>
<feature type="region of interest" description="Disordered" evidence="1">
    <location>
        <begin position="376"/>
        <end position="408"/>
    </location>
</feature>
<feature type="compositionally biased region" description="Basic and acidic residues" evidence="1">
    <location>
        <begin position="1066"/>
        <end position="1084"/>
    </location>
</feature>
<feature type="compositionally biased region" description="Pro residues" evidence="1">
    <location>
        <begin position="939"/>
        <end position="957"/>
    </location>
</feature>
<feature type="compositionally biased region" description="Pro residues" evidence="1">
    <location>
        <begin position="986"/>
        <end position="998"/>
    </location>
</feature>
<feature type="compositionally biased region" description="Basic and acidic residues" evidence="1">
    <location>
        <begin position="1000"/>
        <end position="1015"/>
    </location>
</feature>
<feature type="region of interest" description="Disordered" evidence="1">
    <location>
        <begin position="513"/>
        <end position="558"/>
    </location>
</feature>
<feature type="region of interest" description="Disordered" evidence="1">
    <location>
        <begin position="718"/>
        <end position="910"/>
    </location>
</feature>
<dbReference type="PROSITE" id="PS50887">
    <property type="entry name" value="GGDEF"/>
    <property type="match status" value="1"/>
</dbReference>
<feature type="compositionally biased region" description="Basic and acidic residues" evidence="1">
    <location>
        <begin position="1198"/>
        <end position="1215"/>
    </location>
</feature>
<feature type="compositionally biased region" description="Low complexity" evidence="1">
    <location>
        <begin position="820"/>
        <end position="841"/>
    </location>
</feature>
<organism evidence="3 4">
    <name type="scientific">Kibdelosporangium banguiense</name>
    <dbReference type="NCBI Taxonomy" id="1365924"/>
    <lineage>
        <taxon>Bacteria</taxon>
        <taxon>Bacillati</taxon>
        <taxon>Actinomycetota</taxon>
        <taxon>Actinomycetes</taxon>
        <taxon>Pseudonocardiales</taxon>
        <taxon>Pseudonocardiaceae</taxon>
        <taxon>Kibdelosporangium</taxon>
    </lineage>
</organism>
<dbReference type="InterPro" id="IPR029787">
    <property type="entry name" value="Nucleotide_cyclase"/>
</dbReference>
<protein>
    <submittedName>
        <fullName evidence="3">GGDEF domain-containing protein</fullName>
    </submittedName>
</protein>
<dbReference type="Proteomes" id="UP001519332">
    <property type="component" value="Unassembled WGS sequence"/>
</dbReference>
<feature type="domain" description="GGDEF" evidence="2">
    <location>
        <begin position="608"/>
        <end position="735"/>
    </location>
</feature>
<comment type="caution">
    <text evidence="3">The sequence shown here is derived from an EMBL/GenBank/DDBJ whole genome shotgun (WGS) entry which is preliminary data.</text>
</comment>
<dbReference type="SUPFAM" id="SSF55073">
    <property type="entry name" value="Nucleotide cyclase"/>
    <property type="match status" value="1"/>
</dbReference>
<gene>
    <name evidence="3" type="ORF">JOF56_000217</name>
</gene>
<sequence>MTAGTRGTWAGGGESDGELLVATADRLRWRAPELALVFARHAATRADAAGDRMLALRANALVVASLVRLGKHADAVEPAVLTLREAESSGERELAGSVRVDLAASTRAIGLAGSAFVLVRPMLEGSDARPSVRAGALAEIVAGLAQAGRREVIDEVLSEADRLYAADESLAADVRRVLRALLCARIASFRRRWGNPTGAVAAATEGMTLLDGLTEPATDSGQARAELGLEMVSALLDAGEDAAALGQADQTLTHPVRATSAAAIGRLMLILATRVHMPAGRAKQAHTMLAEIVRVARRHELDGLLADVLTSLAHAQETDGDLTDALNSLRSARAAEQRRLRADTLARLIVLEELGAGTRLPDDTEALLRRVVRTPARSLPDTSSRESNGREAASREMSGRELGGEDIGSQDILARELTGWEMVARERAAMEAGTSRALSELIEADHAAVDWPSSDQVASAWPSHDRAEAAETSSDWSADTGVAAAASSGGGRRRAPVEWSAADRVAADRAVSELASANTDSTADEPAVSAVSADSSQPQWPDPGAAEERDEETGLLNRQGLRRRLAAARRQARPTALTLVRLEQNEPDPQPEPRRIESRGTDPDSTDRFSAALIKAIDRAGRMPEFDPDVLNSLADHVRDMAPDDAELVRPEEGELAVLLPDTTRDEAEQFAASLRETMSTSDWDPADPARGVSVSTGVAQYQEGTSEDALLTAAREALTATEQDSHDEQPDWQSIEPVYDLPPEDSGYTYMQEYAQTSHDGPEPADPEMAEYLAGFPLPEYTQWAPIEESQWPPTEEPDMPPHHDAAPASTDTLAAVSTDAPTGMPAPAPTASMTDTADTGRSVLDRLDITRGSGGRRRAPDSFAPDQSTDYTQPGPATPDSPYNTTSSAGYGEPSRGESASSKYASTSDEILAAAEEALAHPIPRASIPHIPDPEEIPVPPDTPDIPPVPNPDTDPQPGRRPDPDPDPAPKPSRRGTPAHPDIDPPPSHPAFPTSPDPQREPARRDVPTHPDIDPPAGFLAFPAGPDPDREPSFPTDLDRDLGRRDVSAYSDVDLSAGFPAGPDRGHEPVVADVGPSDHVDFDSDAGIEWPAAQPAAEPEANQRPGRRRALADDDLEPSSGPGRVPVEPVNEAGERAWPAAEVPQAPDSAPPTGRRRMPENFDAPAAVDGQRPGRRRMPDQDEQPDDSQLPTGRRRMPEPEDSSGRLEAEPVRRGPGRPDVPGESWSGWGRVLQPEGQSAGSDSEGGRRRMPEPPDAPAEFPSRASRVLEPEQPSPAPERRPSPRPRPQPESQAQPQPQPQQQQQPQPEPKPQDPQEARRRRWASVLDGQERAGLPPEPAEPRDPPAGPESSPESAGRPSRMRRREKTDVKLADLLAEALVAYQASTSEHPDEDVLSAYDDAAGRVADENPRREA</sequence>